<evidence type="ECO:0000256" key="4">
    <source>
        <dbReference type="ARBA" id="ARBA00022448"/>
    </source>
</evidence>
<evidence type="ECO:0000256" key="14">
    <source>
        <dbReference type="SAM" id="MobiDB-lite"/>
    </source>
</evidence>
<feature type="region of interest" description="Disordered" evidence="14">
    <location>
        <begin position="685"/>
        <end position="769"/>
    </location>
</feature>
<name>A0A4T0RY25_9BASI</name>
<keyword evidence="16" id="KW-0732">Signal</keyword>
<dbReference type="Gene3D" id="3.40.50.80">
    <property type="entry name" value="Nucleotide-binding domain of ferredoxin-NADP reductase (FNR) module"/>
    <property type="match status" value="2"/>
</dbReference>
<comment type="catalytic activity">
    <reaction evidence="13">
        <text>2 a Fe(II)-siderophore + NADP(+) + H(+) = 2 a Fe(III)-siderophore + NADPH</text>
        <dbReference type="Rhea" id="RHEA:28795"/>
        <dbReference type="Rhea" id="RHEA-COMP:11342"/>
        <dbReference type="Rhea" id="RHEA-COMP:11344"/>
        <dbReference type="ChEBI" id="CHEBI:15378"/>
        <dbReference type="ChEBI" id="CHEBI:29033"/>
        <dbReference type="ChEBI" id="CHEBI:29034"/>
        <dbReference type="ChEBI" id="CHEBI:57783"/>
        <dbReference type="ChEBI" id="CHEBI:58349"/>
        <dbReference type="EC" id="1.16.1.9"/>
    </reaction>
</comment>
<feature type="transmembrane region" description="Helical" evidence="15">
    <location>
        <begin position="41"/>
        <end position="62"/>
    </location>
</feature>
<dbReference type="Pfam" id="PF08022">
    <property type="entry name" value="FAD_binding_8"/>
    <property type="match status" value="1"/>
</dbReference>
<evidence type="ECO:0000256" key="13">
    <source>
        <dbReference type="ARBA" id="ARBA00048483"/>
    </source>
</evidence>
<evidence type="ECO:0000256" key="5">
    <source>
        <dbReference type="ARBA" id="ARBA00022475"/>
    </source>
</evidence>
<dbReference type="GO" id="GO:0006879">
    <property type="term" value="P:intracellular iron ion homeostasis"/>
    <property type="evidence" value="ECO:0007669"/>
    <property type="project" value="TreeGrafter"/>
</dbReference>
<dbReference type="PANTHER" id="PTHR32361:SF9">
    <property type="entry name" value="FERRIC REDUCTASE TRANSMEMBRANE COMPONENT 3-RELATED"/>
    <property type="match status" value="1"/>
</dbReference>
<keyword evidence="5" id="KW-1003">Cell membrane</keyword>
<dbReference type="PANTHER" id="PTHR32361">
    <property type="entry name" value="FERRIC/CUPRIC REDUCTASE TRANSMEMBRANE COMPONENT"/>
    <property type="match status" value="1"/>
</dbReference>
<evidence type="ECO:0000256" key="16">
    <source>
        <dbReference type="SAM" id="SignalP"/>
    </source>
</evidence>
<comment type="similarity">
    <text evidence="2">Belongs to the ferric reductase (FRE) family.</text>
</comment>
<evidence type="ECO:0000256" key="3">
    <source>
        <dbReference type="ARBA" id="ARBA00012668"/>
    </source>
</evidence>
<sequence length="952" mass="106087">MKRTLLTLLAYSALAKAQQHGEEHGGEHGGHHHSPQIFYGYLLIIIFGIIACGIALVTHTGLTHKSGIYNKFTRWSLHTPTFQYKLTKNSTHRRYLTLPSIAHMVGIFTLVIFPTMLVLTGPESPSTNRSTSDINQELHRNAFDRTGVIAFVLTPLLVILGLKVPPFAIFAFKWFTNLHFDKALFFHFITGFTVWAFSFAHTVLWIQHAWPRRDESGVWNQIWSSKMNSSGFMALLFLSLILLLSIPPIRTKFYALFHIVHICLVFAFLVAAGVHYKPLAPFIWVSLAFWLAERTWRGLIVLWRNAGAGKFHLTDRKPNHWATVLRPAATIKSLVSPQMDKPANLTLMGWEELEKGRNNNTSMHGKSNTTLNKTTSGSNSNESTDKYVPPVVKHETPWMDPPSSSCSFPIRRSHPTGFVHAQLLPGKSVRLTLRLSTPMHWKPGQHASLIIPEISRFGAHPFTIANVDEDDPCKVVFIIRAKSGWTKRLWEKVRLMRQPKFISSEVNPQDSSNYLPCAAPPVYIRALIDGPYGSAERVKWSNYSSILLVCGGSGISFGVSILQHVCNTISLGSGPLRRVRLVWLVKEFAHVQWVASALRRCVTLLSSDAFQLEIFVTSEVKPGDYDPPTISSFFPSPRSPFPPTPATRTYSPPHSPVQRFYTPATGLGDDLVLSYSNLTMQTARASMTPATAAEPQPEQTEQTEQTAQLQPPPLAVTSTSSRIQPSFQSAQTQPEVDKSLPVQPSYEDSEFDTATSKQDDDNNDDDDDIEAINKRSSVNQFIEFDGEDDGPAPPVEKELSTLISVEGEAARAKSGMGITSSNMQHAQTALSHLEKPKHTPNITFAETPKIQQDANHINGRTPHLTNTPLLKMPDPDNIVIDAIEEGDLFSIAEFARNGRPKLDHIFNQEADIADDNALLVATCGPEALNRTMKNLVSKSNKKTVAFEESFSW</sequence>
<feature type="compositionally biased region" description="Polar residues" evidence="14">
    <location>
        <begin position="358"/>
        <end position="382"/>
    </location>
</feature>
<dbReference type="Gene3D" id="2.40.30.10">
    <property type="entry name" value="Translation factors"/>
    <property type="match status" value="1"/>
</dbReference>
<dbReference type="CDD" id="cd06186">
    <property type="entry name" value="NOX_Duox_like_FAD_NADP"/>
    <property type="match status" value="1"/>
</dbReference>
<evidence type="ECO:0000259" key="17">
    <source>
        <dbReference type="PROSITE" id="PS51384"/>
    </source>
</evidence>
<dbReference type="EC" id="1.16.1.9" evidence="3"/>
<dbReference type="InterPro" id="IPR013112">
    <property type="entry name" value="FAD-bd_8"/>
</dbReference>
<evidence type="ECO:0000256" key="1">
    <source>
        <dbReference type="ARBA" id="ARBA00004651"/>
    </source>
</evidence>
<evidence type="ECO:0000256" key="8">
    <source>
        <dbReference type="ARBA" id="ARBA00022989"/>
    </source>
</evidence>
<feature type="region of interest" description="Disordered" evidence="14">
    <location>
        <begin position="356"/>
        <end position="388"/>
    </location>
</feature>
<feature type="compositionally biased region" description="Low complexity" evidence="14">
    <location>
        <begin position="688"/>
        <end position="709"/>
    </location>
</feature>
<comment type="caution">
    <text evidence="18">The sequence shown here is derived from an EMBL/GenBank/DDBJ whole genome shotgun (WGS) entry which is preliminary data.</text>
</comment>
<organism evidence="18 19">
    <name type="scientific">Wallemia mellicola</name>
    <dbReference type="NCBI Taxonomy" id="1708541"/>
    <lineage>
        <taxon>Eukaryota</taxon>
        <taxon>Fungi</taxon>
        <taxon>Dikarya</taxon>
        <taxon>Basidiomycota</taxon>
        <taxon>Wallemiomycotina</taxon>
        <taxon>Wallemiomycetes</taxon>
        <taxon>Wallemiales</taxon>
        <taxon>Wallemiaceae</taxon>
        <taxon>Wallemia</taxon>
    </lineage>
</organism>
<dbReference type="InterPro" id="IPR013130">
    <property type="entry name" value="Fe3_Rdtase_TM_dom"/>
</dbReference>
<feature type="transmembrane region" description="Helical" evidence="15">
    <location>
        <begin position="184"/>
        <end position="207"/>
    </location>
</feature>
<evidence type="ECO:0000313" key="19">
    <source>
        <dbReference type="Proteomes" id="UP000310685"/>
    </source>
</evidence>
<evidence type="ECO:0000256" key="12">
    <source>
        <dbReference type="ARBA" id="ARBA00023180"/>
    </source>
</evidence>
<evidence type="ECO:0000256" key="15">
    <source>
        <dbReference type="SAM" id="Phobius"/>
    </source>
</evidence>
<feature type="transmembrane region" description="Helical" evidence="15">
    <location>
        <begin position="253"/>
        <end position="276"/>
    </location>
</feature>
<dbReference type="InterPro" id="IPR017927">
    <property type="entry name" value="FAD-bd_FR_type"/>
</dbReference>
<keyword evidence="12" id="KW-0325">Glycoprotein</keyword>
<evidence type="ECO:0000256" key="2">
    <source>
        <dbReference type="ARBA" id="ARBA00006278"/>
    </source>
</evidence>
<proteinExistence type="inferred from homology"/>
<dbReference type="GO" id="GO:0052851">
    <property type="term" value="F:ferric-chelate reductase (NADPH) activity"/>
    <property type="evidence" value="ECO:0007669"/>
    <property type="project" value="UniProtKB-EC"/>
</dbReference>
<dbReference type="Proteomes" id="UP000310685">
    <property type="component" value="Unassembled WGS sequence"/>
</dbReference>
<reference evidence="18 19" key="1">
    <citation type="submission" date="2019-03" db="EMBL/GenBank/DDBJ databases">
        <title>Sequencing 25 genomes of Wallemia mellicola.</title>
        <authorList>
            <person name="Gostincar C."/>
        </authorList>
    </citation>
    <scope>NUCLEOTIDE SEQUENCE [LARGE SCALE GENOMIC DNA]</scope>
    <source>
        <strain evidence="18 19">EXF-6152</strain>
    </source>
</reference>
<gene>
    <name evidence="18" type="ORF">E3Q22_01387</name>
</gene>
<keyword evidence="10" id="KW-0406">Ion transport</keyword>
<keyword evidence="6 15" id="KW-0812">Transmembrane</keyword>
<keyword evidence="4" id="KW-0813">Transport</keyword>
<keyword evidence="11 15" id="KW-0472">Membrane</keyword>
<keyword evidence="8 15" id="KW-1133">Transmembrane helix</keyword>
<feature type="domain" description="FAD-binding FR-type" evidence="17">
    <location>
        <begin position="411"/>
        <end position="538"/>
    </location>
</feature>
<feature type="signal peptide" evidence="16">
    <location>
        <begin position="1"/>
        <end position="17"/>
    </location>
</feature>
<dbReference type="InterPro" id="IPR013121">
    <property type="entry name" value="Fe_red_NAD-bd_6"/>
</dbReference>
<evidence type="ECO:0000256" key="7">
    <source>
        <dbReference type="ARBA" id="ARBA00022982"/>
    </source>
</evidence>
<dbReference type="GO" id="GO:0005886">
    <property type="term" value="C:plasma membrane"/>
    <property type="evidence" value="ECO:0007669"/>
    <property type="project" value="UniProtKB-SubCell"/>
</dbReference>
<dbReference type="InterPro" id="IPR039261">
    <property type="entry name" value="FNR_nucleotide-bd"/>
</dbReference>
<dbReference type="Pfam" id="PF01794">
    <property type="entry name" value="Ferric_reduct"/>
    <property type="match status" value="1"/>
</dbReference>
<evidence type="ECO:0000256" key="9">
    <source>
        <dbReference type="ARBA" id="ARBA00023002"/>
    </source>
</evidence>
<feature type="transmembrane region" description="Helical" evidence="15">
    <location>
        <begin position="95"/>
        <end position="119"/>
    </location>
</feature>
<evidence type="ECO:0000256" key="10">
    <source>
        <dbReference type="ARBA" id="ARBA00023065"/>
    </source>
</evidence>
<comment type="subcellular location">
    <subcellularLocation>
        <location evidence="1">Cell membrane</location>
        <topology evidence="1">Multi-pass membrane protein</topology>
    </subcellularLocation>
</comment>
<dbReference type="PROSITE" id="PS51384">
    <property type="entry name" value="FAD_FR"/>
    <property type="match status" value="1"/>
</dbReference>
<dbReference type="AlphaFoldDB" id="A0A4T0RY25"/>
<dbReference type="SUPFAM" id="SSF63380">
    <property type="entry name" value="Riboflavin synthase domain-like"/>
    <property type="match status" value="1"/>
</dbReference>
<protein>
    <recommendedName>
        <fullName evidence="3">ferric-chelate reductase (NADPH)</fullName>
        <ecNumber evidence="3">1.16.1.9</ecNumber>
    </recommendedName>
</protein>
<feature type="transmembrane region" description="Helical" evidence="15">
    <location>
        <begin position="227"/>
        <end position="246"/>
    </location>
</feature>
<evidence type="ECO:0000256" key="6">
    <source>
        <dbReference type="ARBA" id="ARBA00022692"/>
    </source>
</evidence>
<dbReference type="Pfam" id="PF08030">
    <property type="entry name" value="NAD_binding_6"/>
    <property type="match status" value="2"/>
</dbReference>
<dbReference type="InterPro" id="IPR051410">
    <property type="entry name" value="Ferric/Cupric_Reductase"/>
</dbReference>
<dbReference type="GO" id="GO:0015677">
    <property type="term" value="P:copper ion import"/>
    <property type="evidence" value="ECO:0007669"/>
    <property type="project" value="TreeGrafter"/>
</dbReference>
<dbReference type="InterPro" id="IPR017938">
    <property type="entry name" value="Riboflavin_synthase-like_b-brl"/>
</dbReference>
<accession>A0A4T0RY25</accession>
<keyword evidence="7" id="KW-0249">Electron transport</keyword>
<evidence type="ECO:0000256" key="11">
    <source>
        <dbReference type="ARBA" id="ARBA00023136"/>
    </source>
</evidence>
<dbReference type="GO" id="GO:0006826">
    <property type="term" value="P:iron ion transport"/>
    <property type="evidence" value="ECO:0007669"/>
    <property type="project" value="TreeGrafter"/>
</dbReference>
<dbReference type="EMBL" id="SPRC01000010">
    <property type="protein sequence ID" value="TIB81155.1"/>
    <property type="molecule type" value="Genomic_DNA"/>
</dbReference>
<dbReference type="SFLD" id="SFLDS00052">
    <property type="entry name" value="Ferric_Reductase_Domain"/>
    <property type="match status" value="1"/>
</dbReference>
<dbReference type="SUPFAM" id="SSF52343">
    <property type="entry name" value="Ferredoxin reductase-like, C-terminal NADP-linked domain"/>
    <property type="match status" value="1"/>
</dbReference>
<feature type="region of interest" description="Disordered" evidence="14">
    <location>
        <begin position="631"/>
        <end position="654"/>
    </location>
</feature>
<keyword evidence="9" id="KW-0560">Oxidoreductase</keyword>
<feature type="transmembrane region" description="Helical" evidence="15">
    <location>
        <begin position="148"/>
        <end position="172"/>
    </location>
</feature>
<evidence type="ECO:0000313" key="18">
    <source>
        <dbReference type="EMBL" id="TIB81155.1"/>
    </source>
</evidence>
<feature type="chain" id="PRO_5030101734" description="ferric-chelate reductase (NADPH)" evidence="16">
    <location>
        <begin position="18"/>
        <end position="952"/>
    </location>
</feature>
<feature type="compositionally biased region" description="Polar residues" evidence="14">
    <location>
        <begin position="716"/>
        <end position="734"/>
    </location>
</feature>